<dbReference type="Proteomes" id="UP001279642">
    <property type="component" value="Unassembled WGS sequence"/>
</dbReference>
<evidence type="ECO:0000313" key="2">
    <source>
        <dbReference type="Proteomes" id="UP001279642"/>
    </source>
</evidence>
<protein>
    <submittedName>
        <fullName evidence="1">Uncharacterized protein</fullName>
    </submittedName>
</protein>
<keyword evidence="2" id="KW-1185">Reference proteome</keyword>
<reference evidence="1 2" key="1">
    <citation type="journal article" date="2016" name="Antonie Van Leeuwenhoek">
        <title>Dongia soli sp. nov., isolated from soil from Dokdo, Korea.</title>
        <authorList>
            <person name="Kim D.U."/>
            <person name="Lee H."/>
            <person name="Kim H."/>
            <person name="Kim S.G."/>
            <person name="Ka J.O."/>
        </authorList>
    </citation>
    <scope>NUCLEOTIDE SEQUENCE [LARGE SCALE GENOMIC DNA]</scope>
    <source>
        <strain evidence="1 2">D78</strain>
    </source>
</reference>
<accession>A0ABU5EG90</accession>
<comment type="caution">
    <text evidence="1">The sequence shown here is derived from an EMBL/GenBank/DDBJ whole genome shotgun (WGS) entry which is preliminary data.</text>
</comment>
<gene>
    <name evidence="1" type="ORF">SMD27_16825</name>
</gene>
<dbReference type="RefSeq" id="WP_320509584.1">
    <property type="nucleotide sequence ID" value="NZ_JAXCLW010000005.1"/>
</dbReference>
<dbReference type="EMBL" id="JAXCLW010000005">
    <property type="protein sequence ID" value="MDY0884510.1"/>
    <property type="molecule type" value="Genomic_DNA"/>
</dbReference>
<name>A0ABU5EG90_9PROT</name>
<evidence type="ECO:0000313" key="1">
    <source>
        <dbReference type="EMBL" id="MDY0884510.1"/>
    </source>
</evidence>
<proteinExistence type="predicted"/>
<sequence>MRRLAGSVEAARFRHVVERYGADTLEAMTPAQLRDAVLYLLAIAGKDPLFAAAPSKYQMETNLIDLGAALIEAQRNFKLLERDFYLAAFGRYDG</sequence>
<organism evidence="1 2">
    <name type="scientific">Dongia soli</name>
    <dbReference type="NCBI Taxonomy" id="600628"/>
    <lineage>
        <taxon>Bacteria</taxon>
        <taxon>Pseudomonadati</taxon>
        <taxon>Pseudomonadota</taxon>
        <taxon>Alphaproteobacteria</taxon>
        <taxon>Rhodospirillales</taxon>
        <taxon>Dongiaceae</taxon>
        <taxon>Dongia</taxon>
    </lineage>
</organism>